<feature type="signal peptide" evidence="1">
    <location>
        <begin position="1"/>
        <end position="19"/>
    </location>
</feature>
<dbReference type="RefSeq" id="WP_346248957.1">
    <property type="nucleotide sequence ID" value="NZ_JBDIZK010000020.1"/>
</dbReference>
<protein>
    <recommendedName>
        <fullName evidence="4">Lipoprotein</fullName>
    </recommendedName>
</protein>
<keyword evidence="3" id="KW-1185">Reference proteome</keyword>
<feature type="chain" id="PRO_5047339426" description="Lipoprotein" evidence="1">
    <location>
        <begin position="20"/>
        <end position="67"/>
    </location>
</feature>
<gene>
    <name evidence="2" type="ORF">TPR58_22235</name>
</gene>
<evidence type="ECO:0000313" key="3">
    <source>
        <dbReference type="Proteomes" id="UP001427805"/>
    </source>
</evidence>
<comment type="caution">
    <text evidence="2">The sequence shown here is derived from an EMBL/GenBank/DDBJ whole genome shotgun (WGS) entry which is preliminary data.</text>
</comment>
<keyword evidence="1" id="KW-0732">Signal</keyword>
<proteinExistence type="predicted"/>
<accession>A0ABV0BFN5</accession>
<evidence type="ECO:0000313" key="2">
    <source>
        <dbReference type="EMBL" id="MEN3749908.1"/>
    </source>
</evidence>
<dbReference type="Proteomes" id="UP001427805">
    <property type="component" value="Unassembled WGS sequence"/>
</dbReference>
<dbReference type="EMBL" id="JBDIZK010000020">
    <property type="protein sequence ID" value="MEN3749908.1"/>
    <property type="molecule type" value="Genomic_DNA"/>
</dbReference>
<evidence type="ECO:0008006" key="4">
    <source>
        <dbReference type="Google" id="ProtNLM"/>
    </source>
</evidence>
<reference evidence="2 3" key="1">
    <citation type="submission" date="2024-05" db="EMBL/GenBank/DDBJ databases">
        <title>Sphingomonas sp. HF-S3 16S ribosomal RNA gene Genome sequencing and assembly.</title>
        <authorList>
            <person name="Lee H."/>
        </authorList>
    </citation>
    <scope>NUCLEOTIDE SEQUENCE [LARGE SCALE GENOMIC DNA]</scope>
    <source>
        <strain evidence="2 3">HF-S3</strain>
    </source>
</reference>
<organism evidence="2 3">
    <name type="scientific">Sphingomonas rustica</name>
    <dbReference type="NCBI Taxonomy" id="3103142"/>
    <lineage>
        <taxon>Bacteria</taxon>
        <taxon>Pseudomonadati</taxon>
        <taxon>Pseudomonadota</taxon>
        <taxon>Alphaproteobacteria</taxon>
        <taxon>Sphingomonadales</taxon>
        <taxon>Sphingomonadaceae</taxon>
        <taxon>Sphingomonas</taxon>
    </lineage>
</organism>
<name>A0ABV0BFN5_9SPHN</name>
<evidence type="ECO:0000256" key="1">
    <source>
        <dbReference type="SAM" id="SignalP"/>
    </source>
</evidence>
<sequence length="67" mass="6744">MRLLLASALLAGCTAAAPAPSDLPAQIQFATGVCGGTCPAWEASLTDHGGIFTGGQFAQVQGERRSP</sequence>